<evidence type="ECO:0000313" key="2">
    <source>
        <dbReference type="EMBL" id="KAK4445772.1"/>
    </source>
</evidence>
<proteinExistence type="predicted"/>
<keyword evidence="3" id="KW-1185">Reference proteome</keyword>
<name>A0AAV9GC65_9PEZI</name>
<reference evidence="2" key="2">
    <citation type="submission" date="2023-05" db="EMBL/GenBank/DDBJ databases">
        <authorList>
            <consortium name="Lawrence Berkeley National Laboratory"/>
            <person name="Steindorff A."/>
            <person name="Hensen N."/>
            <person name="Bonometti L."/>
            <person name="Westerberg I."/>
            <person name="Brannstrom I.O."/>
            <person name="Guillou S."/>
            <person name="Cros-Aarteil S."/>
            <person name="Calhoun S."/>
            <person name="Haridas S."/>
            <person name="Kuo A."/>
            <person name="Mondo S."/>
            <person name="Pangilinan J."/>
            <person name="Riley R."/>
            <person name="Labutti K."/>
            <person name="Andreopoulos B."/>
            <person name="Lipzen A."/>
            <person name="Chen C."/>
            <person name="Yanf M."/>
            <person name="Daum C."/>
            <person name="Ng V."/>
            <person name="Clum A."/>
            <person name="Ohm R."/>
            <person name="Martin F."/>
            <person name="Silar P."/>
            <person name="Natvig D."/>
            <person name="Lalanne C."/>
            <person name="Gautier V."/>
            <person name="Ament-Velasquez S.L."/>
            <person name="Kruys A."/>
            <person name="Hutchinson M.I."/>
            <person name="Powell A.J."/>
            <person name="Barry K."/>
            <person name="Miller A.N."/>
            <person name="Grigoriev I.V."/>
            <person name="Debuchy R."/>
            <person name="Gladieux P."/>
            <person name="Thoren M.H."/>
            <person name="Johannesson H."/>
        </authorList>
    </citation>
    <scope>NUCLEOTIDE SEQUENCE</scope>
    <source>
        <strain evidence="2">PSN243</strain>
    </source>
</reference>
<organism evidence="2 3">
    <name type="scientific">Podospora aff. communis PSN243</name>
    <dbReference type="NCBI Taxonomy" id="3040156"/>
    <lineage>
        <taxon>Eukaryota</taxon>
        <taxon>Fungi</taxon>
        <taxon>Dikarya</taxon>
        <taxon>Ascomycota</taxon>
        <taxon>Pezizomycotina</taxon>
        <taxon>Sordariomycetes</taxon>
        <taxon>Sordariomycetidae</taxon>
        <taxon>Sordariales</taxon>
        <taxon>Podosporaceae</taxon>
        <taxon>Podospora</taxon>
    </lineage>
</organism>
<comment type="caution">
    <text evidence="2">The sequence shown here is derived from an EMBL/GenBank/DDBJ whole genome shotgun (WGS) entry which is preliminary data.</text>
</comment>
<gene>
    <name evidence="2" type="ORF">QBC34DRAFT_428745</name>
</gene>
<dbReference type="AlphaFoldDB" id="A0AAV9GC65"/>
<dbReference type="Proteomes" id="UP001321760">
    <property type="component" value="Unassembled WGS sequence"/>
</dbReference>
<sequence length="244" mass="28202">MTYRQLHALEVEADPLAHLMQTRHIVGRPATAARNPRGKHHRNPLPWDRRKLTTACGWSQDATEYRKWQWETEKEIQRESERLEDRRHAWEPMDTVKSRQKPKGQRPKPKPKSKSAPKPPKHDPSTTSGDIDDRFVARKKRLIQKGVAQDPHFLTLVDAFAKRNRMIYFKCGCCYDLSWSDSVRWWREYWGRIMEEGMGDAVDLKVVLPGGGWKGTDGAGSNYTPGDLRPLVLLLAFFTEKGEG</sequence>
<feature type="compositionally biased region" description="Basic and acidic residues" evidence="1">
    <location>
        <begin position="79"/>
        <end position="97"/>
    </location>
</feature>
<feature type="compositionally biased region" description="Basic residues" evidence="1">
    <location>
        <begin position="98"/>
        <end position="115"/>
    </location>
</feature>
<dbReference type="EMBL" id="MU865962">
    <property type="protein sequence ID" value="KAK4445772.1"/>
    <property type="molecule type" value="Genomic_DNA"/>
</dbReference>
<feature type="region of interest" description="Disordered" evidence="1">
    <location>
        <begin position="79"/>
        <end position="131"/>
    </location>
</feature>
<accession>A0AAV9GC65</accession>
<evidence type="ECO:0000313" key="3">
    <source>
        <dbReference type="Proteomes" id="UP001321760"/>
    </source>
</evidence>
<feature type="region of interest" description="Disordered" evidence="1">
    <location>
        <begin position="28"/>
        <end position="47"/>
    </location>
</feature>
<reference evidence="2" key="1">
    <citation type="journal article" date="2023" name="Mol. Phylogenet. Evol.">
        <title>Genome-scale phylogeny and comparative genomics of the fungal order Sordariales.</title>
        <authorList>
            <person name="Hensen N."/>
            <person name="Bonometti L."/>
            <person name="Westerberg I."/>
            <person name="Brannstrom I.O."/>
            <person name="Guillou S."/>
            <person name="Cros-Aarteil S."/>
            <person name="Calhoun S."/>
            <person name="Haridas S."/>
            <person name="Kuo A."/>
            <person name="Mondo S."/>
            <person name="Pangilinan J."/>
            <person name="Riley R."/>
            <person name="LaButti K."/>
            <person name="Andreopoulos B."/>
            <person name="Lipzen A."/>
            <person name="Chen C."/>
            <person name="Yan M."/>
            <person name="Daum C."/>
            <person name="Ng V."/>
            <person name="Clum A."/>
            <person name="Steindorff A."/>
            <person name="Ohm R.A."/>
            <person name="Martin F."/>
            <person name="Silar P."/>
            <person name="Natvig D.O."/>
            <person name="Lalanne C."/>
            <person name="Gautier V."/>
            <person name="Ament-Velasquez S.L."/>
            <person name="Kruys A."/>
            <person name="Hutchinson M.I."/>
            <person name="Powell A.J."/>
            <person name="Barry K."/>
            <person name="Miller A.N."/>
            <person name="Grigoriev I.V."/>
            <person name="Debuchy R."/>
            <person name="Gladieux P."/>
            <person name="Hiltunen Thoren M."/>
            <person name="Johannesson H."/>
        </authorList>
    </citation>
    <scope>NUCLEOTIDE SEQUENCE</scope>
    <source>
        <strain evidence="2">PSN243</strain>
    </source>
</reference>
<protein>
    <recommendedName>
        <fullName evidence="4">XPA C-terminal domain-containing protein</fullName>
    </recommendedName>
</protein>
<evidence type="ECO:0000256" key="1">
    <source>
        <dbReference type="SAM" id="MobiDB-lite"/>
    </source>
</evidence>
<evidence type="ECO:0008006" key="4">
    <source>
        <dbReference type="Google" id="ProtNLM"/>
    </source>
</evidence>